<evidence type="ECO:0000256" key="6">
    <source>
        <dbReference type="ARBA" id="ARBA00022801"/>
    </source>
</evidence>
<comment type="function">
    <text evidence="7 8">Presumably involved in the processing and regular turnover of intracellular proteins. Catalyzes the removal of unsubstituted N-terminal amino acids from various peptides.</text>
</comment>
<feature type="binding site" evidence="8">
    <location>
        <position position="280"/>
    </location>
    <ligand>
        <name>Mn(2+)</name>
        <dbReference type="ChEBI" id="CHEBI:29035"/>
        <label>2</label>
    </ligand>
</feature>
<dbReference type="NCBIfam" id="NF002073">
    <property type="entry name" value="PRK00913.1-2"/>
    <property type="match status" value="1"/>
</dbReference>
<evidence type="ECO:0000259" key="9">
    <source>
        <dbReference type="PROSITE" id="PS00631"/>
    </source>
</evidence>
<keyword evidence="4 8" id="KW-0031">Aminopeptidase</keyword>
<dbReference type="Proteomes" id="UP001611580">
    <property type="component" value="Unassembled WGS sequence"/>
</dbReference>
<dbReference type="RefSeq" id="WP_397403372.1">
    <property type="nucleotide sequence ID" value="NZ_JBIRYI010000004.1"/>
</dbReference>
<evidence type="ECO:0000256" key="5">
    <source>
        <dbReference type="ARBA" id="ARBA00022670"/>
    </source>
</evidence>
<dbReference type="SUPFAM" id="SSF53187">
    <property type="entry name" value="Zn-dependent exopeptidases"/>
    <property type="match status" value="1"/>
</dbReference>
<comment type="catalytic activity">
    <reaction evidence="2 8">
        <text>Release of an N-terminal amino acid, preferentially leucine, but not glutamic or aspartic acids.</text>
        <dbReference type="EC" id="3.4.11.10"/>
    </reaction>
</comment>
<dbReference type="InterPro" id="IPR043472">
    <property type="entry name" value="Macro_dom-like"/>
</dbReference>
<gene>
    <name evidence="8" type="primary">pepA</name>
    <name evidence="10" type="ORF">ACH47X_08810</name>
</gene>
<keyword evidence="5 8" id="KW-0645">Protease</keyword>
<proteinExistence type="inferred from homology"/>
<keyword evidence="11" id="KW-1185">Reference proteome</keyword>
<comment type="cofactor">
    <cofactor evidence="8">
        <name>Mn(2+)</name>
        <dbReference type="ChEBI" id="CHEBI:29035"/>
    </cofactor>
    <text evidence="8">Binds 2 manganese ions per subunit.</text>
</comment>
<feature type="active site" evidence="8">
    <location>
        <position position="366"/>
    </location>
</feature>
<dbReference type="Pfam" id="PF00883">
    <property type="entry name" value="Peptidase_M17"/>
    <property type="match status" value="1"/>
</dbReference>
<feature type="domain" description="Cytosol aminopeptidase" evidence="9">
    <location>
        <begin position="360"/>
        <end position="367"/>
    </location>
</feature>
<keyword evidence="6 8" id="KW-0378">Hydrolase</keyword>
<comment type="similarity">
    <text evidence="3 8">Belongs to the peptidase M17 family.</text>
</comment>
<feature type="binding site" evidence="8">
    <location>
        <position position="303"/>
    </location>
    <ligand>
        <name>Mn(2+)</name>
        <dbReference type="ChEBI" id="CHEBI:29035"/>
        <label>2</label>
    </ligand>
</feature>
<evidence type="ECO:0000313" key="11">
    <source>
        <dbReference type="Proteomes" id="UP001611580"/>
    </source>
</evidence>
<comment type="catalytic activity">
    <reaction evidence="1 8">
        <text>Release of an N-terminal amino acid, Xaa-|-Yaa-, in which Xaa is preferably Leu, but may be other amino acids including Pro although not Arg or Lys, and Yaa may be Pro. Amino acid amides and methyl esters are also readily hydrolyzed, but rates on arylamides are exceedingly low.</text>
        <dbReference type="EC" id="3.4.11.1"/>
    </reaction>
</comment>
<dbReference type="Pfam" id="PF02789">
    <property type="entry name" value="Peptidase_M17_N"/>
    <property type="match status" value="1"/>
</dbReference>
<feature type="binding site" evidence="8">
    <location>
        <position position="362"/>
    </location>
    <ligand>
        <name>Mn(2+)</name>
        <dbReference type="ChEBI" id="CHEBI:29035"/>
        <label>1</label>
    </ligand>
</feature>
<dbReference type="InterPro" id="IPR023042">
    <property type="entry name" value="Peptidase_M17_leu_NH2_pept"/>
</dbReference>
<dbReference type="Gene3D" id="3.40.630.10">
    <property type="entry name" value="Zn peptidases"/>
    <property type="match status" value="1"/>
</dbReference>
<keyword evidence="8" id="KW-0464">Manganese</keyword>
<evidence type="ECO:0000256" key="1">
    <source>
        <dbReference type="ARBA" id="ARBA00000135"/>
    </source>
</evidence>
<dbReference type="EC" id="3.4.11.1" evidence="8"/>
<dbReference type="PRINTS" id="PR00481">
    <property type="entry name" value="LAMNOPPTDASE"/>
</dbReference>
<name>A0ABW7XI42_9MICO</name>
<dbReference type="InterPro" id="IPR000819">
    <property type="entry name" value="Peptidase_M17_C"/>
</dbReference>
<dbReference type="PANTHER" id="PTHR11963">
    <property type="entry name" value="LEUCINE AMINOPEPTIDASE-RELATED"/>
    <property type="match status" value="1"/>
</dbReference>
<evidence type="ECO:0000256" key="3">
    <source>
        <dbReference type="ARBA" id="ARBA00009528"/>
    </source>
</evidence>
<dbReference type="InterPro" id="IPR011356">
    <property type="entry name" value="Leucine_aapep/pepB"/>
</dbReference>
<feature type="binding site" evidence="8">
    <location>
        <position position="285"/>
    </location>
    <ligand>
        <name>Mn(2+)</name>
        <dbReference type="ChEBI" id="CHEBI:29035"/>
        <label>2</label>
    </ligand>
</feature>
<feature type="binding site" evidence="8">
    <location>
        <position position="364"/>
    </location>
    <ligand>
        <name>Mn(2+)</name>
        <dbReference type="ChEBI" id="CHEBI:29035"/>
        <label>1</label>
    </ligand>
</feature>
<evidence type="ECO:0000256" key="4">
    <source>
        <dbReference type="ARBA" id="ARBA00022438"/>
    </source>
</evidence>
<feature type="active site" evidence="8">
    <location>
        <position position="292"/>
    </location>
</feature>
<protein>
    <recommendedName>
        <fullName evidence="8">Probable cytosol aminopeptidase</fullName>
        <ecNumber evidence="8">3.4.11.1</ecNumber>
    </recommendedName>
    <alternativeName>
        <fullName evidence="8">Leucine aminopeptidase</fullName>
        <shortName evidence="8">LAP</shortName>
        <ecNumber evidence="8">3.4.11.10</ecNumber>
    </alternativeName>
    <alternativeName>
        <fullName evidence="8">Leucyl aminopeptidase</fullName>
    </alternativeName>
</protein>
<dbReference type="CDD" id="cd00433">
    <property type="entry name" value="Peptidase_M17"/>
    <property type="match status" value="1"/>
</dbReference>
<dbReference type="GO" id="GO:0004177">
    <property type="term" value="F:aminopeptidase activity"/>
    <property type="evidence" value="ECO:0007669"/>
    <property type="project" value="UniProtKB-KW"/>
</dbReference>
<evidence type="ECO:0000256" key="2">
    <source>
        <dbReference type="ARBA" id="ARBA00000967"/>
    </source>
</evidence>
<sequence length="519" mass="52782">MTDVTLSSKNPTAVKAEALVVATAQTSDGVAVVSDQLPTDLLTQLETLAPQLGVTGARDEVRKIPAGDKLAADVLVLTGLGERTEDGTFTVETLRRAAGAATRELAGLASAAIALPASDDAEITAVTEGALLGAYAFNRYRTSGKATKDGAKDAKDAKNGARNGKDPVAAIEILTPLHKNAKAKLAAERAEILAAAVHATRDLVNTAPNELYPATFADAAKAAAKDVKHLKVTVLDDKQLASGGYGGLTAVGQGSSRGPRLVKVAYTPAKPTAKVALVGKGITFDSGGISIKPAAGMEAMKSDMAGAAAVLSTVVAAAKLNLPVAVTGYLCLAENMPGGNAQRPADVITIYGGKTVEVLNTDAEGRIVMADGLVSAVEDGHDVVLDIATLTGAQMVALGNRTSAVMGTDAVRDEVKAAADASGELFWPMPLPEELKTNIKSKVADVANSGPRWGGMLNAGLFLQTFVGDHPWAHLDIAGPAFNEGGAHGYTSGGGTGVGVRTLLSFIEGRAAAAALPAK</sequence>
<feature type="binding site" evidence="8">
    <location>
        <position position="364"/>
    </location>
    <ligand>
        <name>Mn(2+)</name>
        <dbReference type="ChEBI" id="CHEBI:29035"/>
        <label>2</label>
    </ligand>
</feature>
<keyword evidence="8" id="KW-0479">Metal-binding</keyword>
<organism evidence="10 11">
    <name type="scientific">Promicromonospora kroppenstedtii</name>
    <dbReference type="NCBI Taxonomy" id="440482"/>
    <lineage>
        <taxon>Bacteria</taxon>
        <taxon>Bacillati</taxon>
        <taxon>Actinomycetota</taxon>
        <taxon>Actinomycetes</taxon>
        <taxon>Micrococcales</taxon>
        <taxon>Promicromonosporaceae</taxon>
        <taxon>Promicromonospora</taxon>
    </lineage>
</organism>
<feature type="binding site" evidence="8">
    <location>
        <position position="285"/>
    </location>
    <ligand>
        <name>Mn(2+)</name>
        <dbReference type="ChEBI" id="CHEBI:29035"/>
        <label>1</label>
    </ligand>
</feature>
<dbReference type="InterPro" id="IPR008283">
    <property type="entry name" value="Peptidase_M17_N"/>
</dbReference>
<comment type="subcellular location">
    <subcellularLocation>
        <location evidence="8">Cytoplasm</location>
    </subcellularLocation>
</comment>
<accession>A0ABW7XI42</accession>
<evidence type="ECO:0000256" key="8">
    <source>
        <dbReference type="HAMAP-Rule" id="MF_00181"/>
    </source>
</evidence>
<keyword evidence="8" id="KW-0963">Cytoplasm</keyword>
<dbReference type="Gene3D" id="3.40.220.10">
    <property type="entry name" value="Leucine Aminopeptidase, subunit E, domain 1"/>
    <property type="match status" value="1"/>
</dbReference>
<dbReference type="SUPFAM" id="SSF52949">
    <property type="entry name" value="Macro domain-like"/>
    <property type="match status" value="1"/>
</dbReference>
<reference evidence="10 11" key="1">
    <citation type="submission" date="2024-10" db="EMBL/GenBank/DDBJ databases">
        <title>The Natural Products Discovery Center: Release of the First 8490 Sequenced Strains for Exploring Actinobacteria Biosynthetic Diversity.</title>
        <authorList>
            <person name="Kalkreuter E."/>
            <person name="Kautsar S.A."/>
            <person name="Yang D."/>
            <person name="Bader C.D."/>
            <person name="Teijaro C.N."/>
            <person name="Fluegel L."/>
            <person name="Davis C.M."/>
            <person name="Simpson J.R."/>
            <person name="Lauterbach L."/>
            <person name="Steele A.D."/>
            <person name="Gui C."/>
            <person name="Meng S."/>
            <person name="Li G."/>
            <person name="Viehrig K."/>
            <person name="Ye F."/>
            <person name="Su P."/>
            <person name="Kiefer A.F."/>
            <person name="Nichols A."/>
            <person name="Cepeda A.J."/>
            <person name="Yan W."/>
            <person name="Fan B."/>
            <person name="Jiang Y."/>
            <person name="Adhikari A."/>
            <person name="Zheng C.-J."/>
            <person name="Schuster L."/>
            <person name="Cowan T.M."/>
            <person name="Smanski M.J."/>
            <person name="Chevrette M.G."/>
            <person name="De Carvalho L.P.S."/>
            <person name="Shen B."/>
        </authorList>
    </citation>
    <scope>NUCLEOTIDE SEQUENCE [LARGE SCALE GENOMIC DNA]</scope>
    <source>
        <strain evidence="10 11">NPDC019481</strain>
    </source>
</reference>
<dbReference type="EMBL" id="JBIRYI010000004">
    <property type="protein sequence ID" value="MFI2486996.1"/>
    <property type="molecule type" value="Genomic_DNA"/>
</dbReference>
<evidence type="ECO:0000256" key="7">
    <source>
        <dbReference type="ARBA" id="ARBA00049972"/>
    </source>
</evidence>
<dbReference type="EC" id="3.4.11.10" evidence="8"/>
<dbReference type="HAMAP" id="MF_00181">
    <property type="entry name" value="Cytosol_peptidase_M17"/>
    <property type="match status" value="1"/>
</dbReference>
<dbReference type="PROSITE" id="PS00631">
    <property type="entry name" value="CYTOSOL_AP"/>
    <property type="match status" value="1"/>
</dbReference>
<dbReference type="PANTHER" id="PTHR11963:SF23">
    <property type="entry name" value="CYTOSOL AMINOPEPTIDASE"/>
    <property type="match status" value="1"/>
</dbReference>
<evidence type="ECO:0000313" key="10">
    <source>
        <dbReference type="EMBL" id="MFI2486996.1"/>
    </source>
</evidence>
<comment type="caution">
    <text evidence="10">The sequence shown here is derived from an EMBL/GenBank/DDBJ whole genome shotgun (WGS) entry which is preliminary data.</text>
</comment>